<accession>F4XSY9</accession>
<evidence type="ECO:0000313" key="2">
    <source>
        <dbReference type="Proteomes" id="UP000003959"/>
    </source>
</evidence>
<dbReference type="AlphaFoldDB" id="F4XSY9"/>
<reference evidence="1 2" key="1">
    <citation type="journal article" date="2011" name="Proc. Natl. Acad. Sci. U.S.A.">
        <title>Genomic insights into the physiology and ecology of the marine filamentous cyanobacterium Lyngbya majuscula.</title>
        <authorList>
            <person name="Jones A.C."/>
            <person name="Monroe E.A."/>
            <person name="Podell S."/>
            <person name="Hess W.R."/>
            <person name="Klages S."/>
            <person name="Esquenazi E."/>
            <person name="Niessen S."/>
            <person name="Hoover H."/>
            <person name="Rothmann M."/>
            <person name="Lasken R.S."/>
            <person name="Yates J.R.III."/>
            <person name="Reinhardt R."/>
            <person name="Kube M."/>
            <person name="Burkart M.D."/>
            <person name="Allen E.E."/>
            <person name="Dorrestein P.C."/>
            <person name="Gerwick W.H."/>
            <person name="Gerwick L."/>
        </authorList>
    </citation>
    <scope>NUCLEOTIDE SEQUENCE [LARGE SCALE GENOMIC DNA]</scope>
    <source>
        <strain evidence="1 2">3L</strain>
    </source>
</reference>
<evidence type="ECO:0000313" key="1">
    <source>
        <dbReference type="EMBL" id="EGJ32329.1"/>
    </source>
</evidence>
<proteinExistence type="predicted"/>
<sequence>MFSEKFEQLLKAIPATLVAMALIIGFTVFTQPVHASTPQLHCQKPIFTRILSQGDVWDSNQDPKSQGAVYGFRASGYGDYCTWQAKVNNYHDTLSFDDLGVSQSVVLFETPNAPAMVSLNNGCREPLTLEVCPLFEF</sequence>
<gene>
    <name evidence="1" type="ORF">LYNGBM3L_26550</name>
</gene>
<keyword evidence="2" id="KW-1185">Reference proteome</keyword>
<name>F4XSY9_9CYAN</name>
<dbReference type="HOGENOM" id="CLU_1862917_0_0_3"/>
<organism evidence="1 2">
    <name type="scientific">Moorena producens 3L</name>
    <dbReference type="NCBI Taxonomy" id="489825"/>
    <lineage>
        <taxon>Bacteria</taxon>
        <taxon>Bacillati</taxon>
        <taxon>Cyanobacteriota</taxon>
        <taxon>Cyanophyceae</taxon>
        <taxon>Coleofasciculales</taxon>
        <taxon>Coleofasciculaceae</taxon>
        <taxon>Moorena</taxon>
    </lineage>
</organism>
<protein>
    <submittedName>
        <fullName evidence="1">Uncharacterized protein</fullName>
    </submittedName>
</protein>
<dbReference type="RefSeq" id="WP_008185138.1">
    <property type="nucleotide sequence ID" value="NZ_GL890926.1"/>
</dbReference>
<dbReference type="Proteomes" id="UP000003959">
    <property type="component" value="Unassembled WGS sequence"/>
</dbReference>
<dbReference type="EMBL" id="GL890926">
    <property type="protein sequence ID" value="EGJ32329.1"/>
    <property type="molecule type" value="Genomic_DNA"/>
</dbReference>